<dbReference type="RefSeq" id="XP_033604250.1">
    <property type="nucleotide sequence ID" value="XM_033739631.1"/>
</dbReference>
<evidence type="ECO:0000313" key="1">
    <source>
        <dbReference type="EMBL" id="KAF2761799.1"/>
    </source>
</evidence>
<reference evidence="1" key="1">
    <citation type="journal article" date="2020" name="Stud. Mycol.">
        <title>101 Dothideomycetes genomes: a test case for predicting lifestyles and emergence of pathogens.</title>
        <authorList>
            <person name="Haridas S."/>
            <person name="Albert R."/>
            <person name="Binder M."/>
            <person name="Bloem J."/>
            <person name="Labutti K."/>
            <person name="Salamov A."/>
            <person name="Andreopoulos B."/>
            <person name="Baker S."/>
            <person name="Barry K."/>
            <person name="Bills G."/>
            <person name="Bluhm B."/>
            <person name="Cannon C."/>
            <person name="Castanera R."/>
            <person name="Culley D."/>
            <person name="Daum C."/>
            <person name="Ezra D."/>
            <person name="Gonzalez J."/>
            <person name="Henrissat B."/>
            <person name="Kuo A."/>
            <person name="Liang C."/>
            <person name="Lipzen A."/>
            <person name="Lutzoni F."/>
            <person name="Magnuson J."/>
            <person name="Mondo S."/>
            <person name="Nolan M."/>
            <person name="Ohm R."/>
            <person name="Pangilinan J."/>
            <person name="Park H.-J."/>
            <person name="Ramirez L."/>
            <person name="Alfaro M."/>
            <person name="Sun H."/>
            <person name="Tritt A."/>
            <person name="Yoshinaga Y."/>
            <person name="Zwiers L.-H."/>
            <person name="Turgeon B."/>
            <person name="Goodwin S."/>
            <person name="Spatafora J."/>
            <person name="Crous P."/>
            <person name="Grigoriev I."/>
        </authorList>
    </citation>
    <scope>NUCLEOTIDE SEQUENCE</scope>
    <source>
        <strain evidence="1">CBS 121739</strain>
    </source>
</reference>
<organism evidence="1 2">
    <name type="scientific">Pseudovirgaria hyperparasitica</name>
    <dbReference type="NCBI Taxonomy" id="470096"/>
    <lineage>
        <taxon>Eukaryota</taxon>
        <taxon>Fungi</taxon>
        <taxon>Dikarya</taxon>
        <taxon>Ascomycota</taxon>
        <taxon>Pezizomycotina</taxon>
        <taxon>Dothideomycetes</taxon>
        <taxon>Dothideomycetes incertae sedis</taxon>
        <taxon>Acrospermales</taxon>
        <taxon>Acrospermaceae</taxon>
        <taxon>Pseudovirgaria</taxon>
    </lineage>
</organism>
<accession>A0A6A6WHT9</accession>
<name>A0A6A6WHT9_9PEZI</name>
<evidence type="ECO:0000313" key="2">
    <source>
        <dbReference type="Proteomes" id="UP000799437"/>
    </source>
</evidence>
<sequence length="83" mass="9030">MRHAFTSMPLHPACLGIDVCLSDDMTDRQSSRIHSIICTHNKTESVDLPSGGHAGANLILSQLSPSHLILSCPVLSLITYYIQ</sequence>
<proteinExistence type="predicted"/>
<dbReference type="AlphaFoldDB" id="A0A6A6WHT9"/>
<protein>
    <submittedName>
        <fullName evidence="1">Uncharacterized protein</fullName>
    </submittedName>
</protein>
<dbReference type="GeneID" id="54480685"/>
<gene>
    <name evidence="1" type="ORF">EJ05DRAFT_185413</name>
</gene>
<dbReference type="EMBL" id="ML996566">
    <property type="protein sequence ID" value="KAF2761799.1"/>
    <property type="molecule type" value="Genomic_DNA"/>
</dbReference>
<keyword evidence="2" id="KW-1185">Reference proteome</keyword>
<dbReference type="Proteomes" id="UP000799437">
    <property type="component" value="Unassembled WGS sequence"/>
</dbReference>